<evidence type="ECO:0000313" key="4">
    <source>
        <dbReference type="RefSeq" id="XP_030377589.1"/>
    </source>
</evidence>
<proteinExistence type="predicted"/>
<evidence type="ECO:0000313" key="3">
    <source>
        <dbReference type="RefSeq" id="XP_030377588.1"/>
    </source>
</evidence>
<dbReference type="Proteomes" id="UP000504634">
    <property type="component" value="Unplaced"/>
</dbReference>
<feature type="region of interest" description="Disordered" evidence="1">
    <location>
        <begin position="61"/>
        <end position="96"/>
    </location>
</feature>
<dbReference type="InterPro" id="IPR036910">
    <property type="entry name" value="HMG_box_dom_sf"/>
</dbReference>
<dbReference type="OrthoDB" id="7675944at2759"/>
<dbReference type="InterPro" id="IPR024460">
    <property type="entry name" value="Protamine-like"/>
</dbReference>
<feature type="compositionally biased region" description="Basic residues" evidence="1">
    <location>
        <begin position="138"/>
        <end position="179"/>
    </location>
</feature>
<dbReference type="Pfam" id="PF06382">
    <property type="entry name" value="Protamine_like"/>
    <property type="match status" value="2"/>
</dbReference>
<feature type="compositionally biased region" description="Pro residues" evidence="1">
    <location>
        <begin position="128"/>
        <end position="137"/>
    </location>
</feature>
<dbReference type="CDD" id="cd00084">
    <property type="entry name" value="HMG-box_SF"/>
    <property type="match status" value="1"/>
</dbReference>
<dbReference type="RefSeq" id="XP_030377589.1">
    <property type="nucleotide sequence ID" value="XM_030521729.1"/>
</dbReference>
<dbReference type="GO" id="GO:0035092">
    <property type="term" value="P:sperm DNA condensation"/>
    <property type="evidence" value="ECO:0007669"/>
    <property type="project" value="InterPro"/>
</dbReference>
<dbReference type="Gene3D" id="1.10.30.10">
    <property type="entry name" value="High mobility group box domain"/>
    <property type="match status" value="1"/>
</dbReference>
<feature type="compositionally biased region" description="Basic and acidic residues" evidence="1">
    <location>
        <begin position="61"/>
        <end position="75"/>
    </location>
</feature>
<evidence type="ECO:0000313" key="2">
    <source>
        <dbReference type="Proteomes" id="UP000504634"/>
    </source>
</evidence>
<accession>A0A6J2TR48</accession>
<sequence length="250" mass="28775">MFSRSYRRRPKPMRQRPITNNGFLNYLREFVKLNSGMDVLEATKSGARCWKKLSHTEMESFRQMERSSDDVDNHSICDSSAPELGSSTTNESESLSKTDLRAMDICCPKKPSPPPCCPPKKKKKKPSCPEPPPCCPPPKRKPRCPKPKPRCPKPKPKCKPKKRACPKKKKPACGKRKKCSKPGPVMNNGYLNFIRAYRKKHCGLKPKELIMKAARAWCRLSEEKKNRYRRMACKVTTSCRHKRRRVCTGR</sequence>
<gene>
    <name evidence="3 4" type="primary">LOC115626373</name>
</gene>
<name>A0A6J2TR48_DROLE</name>
<dbReference type="GO" id="GO:0005634">
    <property type="term" value="C:nucleus"/>
    <property type="evidence" value="ECO:0007669"/>
    <property type="project" value="UniProtKB-ARBA"/>
</dbReference>
<dbReference type="GeneID" id="115626373"/>
<dbReference type="AlphaFoldDB" id="A0A6J2TR48"/>
<reference evidence="3 4" key="1">
    <citation type="submission" date="2025-04" db="UniProtKB">
        <authorList>
            <consortium name="RefSeq"/>
        </authorList>
    </citation>
    <scope>IDENTIFICATION</scope>
    <source>
        <strain evidence="3 4">11010-0011.00</strain>
        <tissue evidence="3 4">Whole body</tissue>
    </source>
</reference>
<keyword evidence="2" id="KW-1185">Reference proteome</keyword>
<dbReference type="RefSeq" id="XP_030377588.1">
    <property type="nucleotide sequence ID" value="XM_030521728.1"/>
</dbReference>
<organism evidence="2 3">
    <name type="scientific">Drosophila lebanonensis</name>
    <name type="common">Fruit fly</name>
    <name type="synonym">Scaptodrosophila lebanonensis</name>
    <dbReference type="NCBI Taxonomy" id="7225"/>
    <lineage>
        <taxon>Eukaryota</taxon>
        <taxon>Metazoa</taxon>
        <taxon>Ecdysozoa</taxon>
        <taxon>Arthropoda</taxon>
        <taxon>Hexapoda</taxon>
        <taxon>Insecta</taxon>
        <taxon>Pterygota</taxon>
        <taxon>Neoptera</taxon>
        <taxon>Endopterygota</taxon>
        <taxon>Diptera</taxon>
        <taxon>Brachycera</taxon>
        <taxon>Muscomorpha</taxon>
        <taxon>Ephydroidea</taxon>
        <taxon>Drosophilidae</taxon>
        <taxon>Scaptodrosophila</taxon>
    </lineage>
</organism>
<protein>
    <submittedName>
        <fullName evidence="3 4">Protamine-like protein 99C</fullName>
    </submittedName>
</protein>
<dbReference type="SUPFAM" id="SSF47095">
    <property type="entry name" value="HMG-box"/>
    <property type="match status" value="1"/>
</dbReference>
<feature type="region of interest" description="Disordered" evidence="1">
    <location>
        <begin position="113"/>
        <end position="179"/>
    </location>
</feature>
<evidence type="ECO:0000256" key="1">
    <source>
        <dbReference type="SAM" id="MobiDB-lite"/>
    </source>
</evidence>